<feature type="binding site" description="axial binding residue" evidence="7">
    <location>
        <position position="428"/>
    </location>
    <ligand>
        <name>heme</name>
        <dbReference type="ChEBI" id="CHEBI:30413"/>
    </ligand>
    <ligandPart>
        <name>Fe</name>
        <dbReference type="ChEBI" id="CHEBI:18248"/>
    </ligandPart>
</feature>
<evidence type="ECO:0000256" key="1">
    <source>
        <dbReference type="ARBA" id="ARBA00001971"/>
    </source>
</evidence>
<accession>A0A6F9DB76</accession>
<keyword evidence="4 8" id="KW-0560">Oxidoreductase</keyword>
<dbReference type="InterPro" id="IPR050182">
    <property type="entry name" value="Cytochrome_P450_fam2"/>
</dbReference>
<dbReference type="GO" id="GO:0005506">
    <property type="term" value="F:iron ion binding"/>
    <property type="evidence" value="ECO:0007669"/>
    <property type="project" value="InterPro"/>
</dbReference>
<evidence type="ECO:0000256" key="5">
    <source>
        <dbReference type="ARBA" id="ARBA00023004"/>
    </source>
</evidence>
<dbReference type="Pfam" id="PF00067">
    <property type="entry name" value="p450"/>
    <property type="match status" value="1"/>
</dbReference>
<dbReference type="InterPro" id="IPR036396">
    <property type="entry name" value="Cyt_P450_sf"/>
</dbReference>
<gene>
    <name evidence="9" type="primary">Cyp2j6-003</name>
</gene>
<proteinExistence type="evidence at transcript level"/>
<dbReference type="InterPro" id="IPR017972">
    <property type="entry name" value="Cyt_P450_CS"/>
</dbReference>
<evidence type="ECO:0000313" key="9">
    <source>
        <dbReference type="EMBL" id="CAB3235541.1"/>
    </source>
</evidence>
<dbReference type="PROSITE" id="PS00086">
    <property type="entry name" value="CYTOCHROME_P450"/>
    <property type="match status" value="1"/>
</dbReference>
<dbReference type="InterPro" id="IPR001128">
    <property type="entry name" value="Cyt_P450"/>
</dbReference>
<dbReference type="InterPro" id="IPR002401">
    <property type="entry name" value="Cyt_P450_E_grp-I"/>
</dbReference>
<keyword evidence="3 7" id="KW-0479">Metal-binding</keyword>
<dbReference type="EMBL" id="LR784303">
    <property type="protein sequence ID" value="CAB3235541.1"/>
    <property type="molecule type" value="mRNA"/>
</dbReference>
<dbReference type="PANTHER" id="PTHR24300:SF397">
    <property type="entry name" value="CYTOCHROME P450 2U1"/>
    <property type="match status" value="1"/>
</dbReference>
<dbReference type="GO" id="GO:0006805">
    <property type="term" value="P:xenobiotic metabolic process"/>
    <property type="evidence" value="ECO:0007669"/>
    <property type="project" value="TreeGrafter"/>
</dbReference>
<dbReference type="Gene3D" id="1.10.630.10">
    <property type="entry name" value="Cytochrome P450"/>
    <property type="match status" value="1"/>
</dbReference>
<keyword evidence="7 8" id="KW-0349">Heme</keyword>
<dbReference type="FunFam" id="1.10.630.10:FF:000036">
    <property type="entry name" value="CYtochrome P450 family"/>
    <property type="match status" value="1"/>
</dbReference>
<evidence type="ECO:0000256" key="8">
    <source>
        <dbReference type="RuleBase" id="RU000461"/>
    </source>
</evidence>
<organism evidence="9">
    <name type="scientific">Phallusia mammillata</name>
    <dbReference type="NCBI Taxonomy" id="59560"/>
    <lineage>
        <taxon>Eukaryota</taxon>
        <taxon>Metazoa</taxon>
        <taxon>Chordata</taxon>
        <taxon>Tunicata</taxon>
        <taxon>Ascidiacea</taxon>
        <taxon>Phlebobranchia</taxon>
        <taxon>Ascidiidae</taxon>
        <taxon>Phallusia</taxon>
    </lineage>
</organism>
<dbReference type="PRINTS" id="PR00385">
    <property type="entry name" value="P450"/>
</dbReference>
<evidence type="ECO:0000256" key="7">
    <source>
        <dbReference type="PIRSR" id="PIRSR602401-1"/>
    </source>
</evidence>
<dbReference type="GO" id="GO:0006082">
    <property type="term" value="P:organic acid metabolic process"/>
    <property type="evidence" value="ECO:0007669"/>
    <property type="project" value="TreeGrafter"/>
</dbReference>
<keyword evidence="6 8" id="KW-0503">Monooxygenase</keyword>
<evidence type="ECO:0000256" key="4">
    <source>
        <dbReference type="ARBA" id="ARBA00023002"/>
    </source>
</evidence>
<dbReference type="GO" id="GO:0016712">
    <property type="term" value="F:oxidoreductase activity, acting on paired donors, with incorporation or reduction of molecular oxygen, reduced flavin or flavoprotein as one donor, and incorporation of one atom of oxygen"/>
    <property type="evidence" value="ECO:0007669"/>
    <property type="project" value="TreeGrafter"/>
</dbReference>
<evidence type="ECO:0000256" key="2">
    <source>
        <dbReference type="ARBA" id="ARBA00010617"/>
    </source>
</evidence>
<dbReference type="GO" id="GO:0005737">
    <property type="term" value="C:cytoplasm"/>
    <property type="evidence" value="ECO:0007669"/>
    <property type="project" value="TreeGrafter"/>
</dbReference>
<protein>
    <submittedName>
        <fullName evidence="9">Cytochrome P450 2J6-like</fullName>
    </submittedName>
</protein>
<reference evidence="9" key="1">
    <citation type="submission" date="2020-04" db="EMBL/GenBank/DDBJ databases">
        <authorList>
            <person name="Neveu A P."/>
        </authorList>
    </citation>
    <scope>NUCLEOTIDE SEQUENCE</scope>
    <source>
        <tissue evidence="9">Whole embryo</tissue>
    </source>
</reference>
<comment type="similarity">
    <text evidence="2 8">Belongs to the cytochrome P450 family.</text>
</comment>
<evidence type="ECO:0000256" key="6">
    <source>
        <dbReference type="ARBA" id="ARBA00023033"/>
    </source>
</evidence>
<dbReference type="PRINTS" id="PR00463">
    <property type="entry name" value="EP450I"/>
</dbReference>
<dbReference type="AlphaFoldDB" id="A0A6F9DB76"/>
<dbReference type="GO" id="GO:0008395">
    <property type="term" value="F:steroid hydroxylase activity"/>
    <property type="evidence" value="ECO:0007669"/>
    <property type="project" value="TreeGrafter"/>
</dbReference>
<keyword evidence="5 7" id="KW-0408">Iron</keyword>
<sequence length="484" mass="55837">MLLLYILCAVIAFGLYWWYKKPDKFPPGPKGLPLLGVLPYLSAFPEREFSAWSKKYGPILSVSMGWQDWIVLSDYDVIIETLVKHSDEFHERPYVRFFCMLTSNGVVFTPGGQKWRSHRRFGVGAIRSFGGSKGVMEKKINEEALHFTQQLQELEGKPFQIQDILTNAVSNVFCNIAFGRRYDYDDAKFQSLIESLVALFKIAGNWKTNAMMFVPFLCDIPPFSWHVQKSMESIQPIRDMITDLYEEHKSTYDPKDIRDIMDGYLQSFQCDENEFMLKDIQDFFIDMFVAGTDTAASTLRWGLLCIMLHVGVQERMQEEIDNIIGRYGTPSLSDREKMPYCCAVVHEVFRFKTLAALSLPRCVHKDVTVRGYFIPKGTRVMTNLWHVHNDDTYWTKPELFAPERHLNENGKFTNSRHVMPFGAGARVCMGEQLARAESWLFLITIIQRFRISVDPDDPDPPSLSRGSNGLVYIPDAYNMIIHSR</sequence>
<comment type="cofactor">
    <cofactor evidence="1 7">
        <name>heme</name>
        <dbReference type="ChEBI" id="CHEBI:30413"/>
    </cofactor>
</comment>
<evidence type="ECO:0000256" key="3">
    <source>
        <dbReference type="ARBA" id="ARBA00022723"/>
    </source>
</evidence>
<name>A0A6F9DB76_9ASCI</name>
<dbReference type="GO" id="GO:0020037">
    <property type="term" value="F:heme binding"/>
    <property type="evidence" value="ECO:0007669"/>
    <property type="project" value="InterPro"/>
</dbReference>
<dbReference type="SUPFAM" id="SSF48264">
    <property type="entry name" value="Cytochrome P450"/>
    <property type="match status" value="1"/>
</dbReference>
<dbReference type="PANTHER" id="PTHR24300">
    <property type="entry name" value="CYTOCHROME P450 508A4-RELATED"/>
    <property type="match status" value="1"/>
</dbReference>